<keyword evidence="2" id="KW-1185">Reference proteome</keyword>
<comment type="caution">
    <text evidence="1">The sequence shown here is derived from an EMBL/GenBank/DDBJ whole genome shotgun (WGS) entry which is preliminary data.</text>
</comment>
<proteinExistence type="predicted"/>
<dbReference type="InterPro" id="IPR016024">
    <property type="entry name" value="ARM-type_fold"/>
</dbReference>
<accession>A0ABD1G8X1</accession>
<organism evidence="1 2">
    <name type="scientific">Salvia divinorum</name>
    <name type="common">Maria pastora</name>
    <name type="synonym">Diviner's sage</name>
    <dbReference type="NCBI Taxonomy" id="28513"/>
    <lineage>
        <taxon>Eukaryota</taxon>
        <taxon>Viridiplantae</taxon>
        <taxon>Streptophyta</taxon>
        <taxon>Embryophyta</taxon>
        <taxon>Tracheophyta</taxon>
        <taxon>Spermatophyta</taxon>
        <taxon>Magnoliopsida</taxon>
        <taxon>eudicotyledons</taxon>
        <taxon>Gunneridae</taxon>
        <taxon>Pentapetalae</taxon>
        <taxon>asterids</taxon>
        <taxon>lamiids</taxon>
        <taxon>Lamiales</taxon>
        <taxon>Lamiaceae</taxon>
        <taxon>Nepetoideae</taxon>
        <taxon>Mentheae</taxon>
        <taxon>Salviinae</taxon>
        <taxon>Salvia</taxon>
        <taxon>Salvia subgen. Calosphace</taxon>
    </lineage>
</organism>
<gene>
    <name evidence="1" type="ORF">AAHA92_24687</name>
</gene>
<sequence length="807" mass="90228">MAKQSQYFFLEEWLRSVVSISSNENGSVQSSTSSAQALIQAWADLRDLLKCQAFHARHLQALKILIGSQNALYVADPQAKLIISILSSQSLSLPQESYPLFFRLLYVWVRKSRQNSSVVESAIEVLSHIFSSIFCCGQSSLFFSNGILLLGALSFQTSASEKSKRLCLGLLSKLLEEDYRTIFLSDELATSTLAGVGYALASPVTVNFRSILDILFRIWDRDGGPFGISQGLMLLHVIEWVLSNPANLHTVDIIDDVRELLENVEPAHSSVAVVMTAAGVLRTINRSGLTGFMRIKNSVEDCLEVVANALAAAKGVDYHPLHCMALALARSVSVSYRPSILATLALALLTEVFPLQRVYDKILQFPEENRASLHDEIKDHLSSFLFKEAGAITAVFCNQYAHANEDSRSSVESLVWDYCQSVYSWHRQATLLLKGHGHYQLISDMEKIAESAFLMIVVFALGVTKHRLDTRIDRDTHLQISVKILISLSCMEYFRRMRLPEYMDTIRAVIVSVQENESACATFIESMPSYHHLITYDGSSNQSQMEHPWSTDEVQTARVVFYMRVIHTCVDRLHASAFRNTVAPVMFLYMGHPNAKVARCTHSVFAAFVTSGKDLDQDERALLKEQLVFYYTQRSLEGYPRITPFEGMASGVAALVRNLPAGSPSTFYCISSLIQKATSLCNAVDDLDIDLWKNWEGELEPPKKVLDLLLRLLSLVDIQVLPHLMRLLAQLIVQLPLKGQNVILNQLYKQIADSDDVIRKPALVSWVQSLSYLCSQGTDRKKPELVGESASATTTDLINLNRVSARL</sequence>
<dbReference type="PANTHER" id="PTHR36337">
    <property type="entry name" value="OBSCURIN-LIKE PROTEIN"/>
    <property type="match status" value="1"/>
</dbReference>
<dbReference type="Proteomes" id="UP001567538">
    <property type="component" value="Unassembled WGS sequence"/>
</dbReference>
<dbReference type="EMBL" id="JBEAFC010000009">
    <property type="protein sequence ID" value="KAL1540317.1"/>
    <property type="molecule type" value="Genomic_DNA"/>
</dbReference>
<reference evidence="1 2" key="1">
    <citation type="submission" date="2024-06" db="EMBL/GenBank/DDBJ databases">
        <title>A chromosome level genome sequence of Diviner's sage (Salvia divinorum).</title>
        <authorList>
            <person name="Ford S.A."/>
            <person name="Ro D.-K."/>
            <person name="Ness R.W."/>
            <person name="Phillips M.A."/>
        </authorList>
    </citation>
    <scope>NUCLEOTIDE SEQUENCE [LARGE SCALE GENOMIC DNA]</scope>
    <source>
        <strain evidence="1">SAF-2024a</strain>
        <tissue evidence="1">Leaf</tissue>
    </source>
</reference>
<evidence type="ECO:0000313" key="1">
    <source>
        <dbReference type="EMBL" id="KAL1540317.1"/>
    </source>
</evidence>
<dbReference type="PANTHER" id="PTHR36337:SF1">
    <property type="entry name" value="OBSCURIN-LIKE PROTEIN"/>
    <property type="match status" value="1"/>
</dbReference>
<dbReference type="AlphaFoldDB" id="A0ABD1G8X1"/>
<dbReference type="SUPFAM" id="SSF48371">
    <property type="entry name" value="ARM repeat"/>
    <property type="match status" value="1"/>
</dbReference>
<name>A0ABD1G8X1_SALDI</name>
<evidence type="ECO:0000313" key="2">
    <source>
        <dbReference type="Proteomes" id="UP001567538"/>
    </source>
</evidence>
<protein>
    <submittedName>
        <fullName evidence="1">Uncharacterized protein</fullName>
    </submittedName>
</protein>